<keyword evidence="3" id="KW-1185">Reference proteome</keyword>
<organism evidence="2 3">
    <name type="scientific">Yanshouia hominis</name>
    <dbReference type="NCBI Taxonomy" id="2763673"/>
    <lineage>
        <taxon>Bacteria</taxon>
        <taxon>Bacillati</taxon>
        <taxon>Bacillota</taxon>
        <taxon>Clostridia</taxon>
        <taxon>Eubacteriales</taxon>
        <taxon>Oscillospiraceae</taxon>
        <taxon>Yanshouia</taxon>
    </lineage>
</organism>
<keyword evidence="1" id="KW-0175">Coiled coil</keyword>
<accession>A0ABR7NIK1</accession>
<name>A0ABR7NIK1_9FIRM</name>
<dbReference type="EMBL" id="JACRTB010000009">
    <property type="protein sequence ID" value="MBC8576195.1"/>
    <property type="molecule type" value="Genomic_DNA"/>
</dbReference>
<evidence type="ECO:0000313" key="3">
    <source>
        <dbReference type="Proteomes" id="UP000658131"/>
    </source>
</evidence>
<dbReference type="SUPFAM" id="SSF158622">
    <property type="entry name" value="YheA/YmcA-like"/>
    <property type="match status" value="1"/>
</dbReference>
<evidence type="ECO:0000256" key="1">
    <source>
        <dbReference type="SAM" id="Coils"/>
    </source>
</evidence>
<dbReference type="RefSeq" id="WP_262399736.1">
    <property type="nucleotide sequence ID" value="NZ_JACRTB010000009.1"/>
</dbReference>
<dbReference type="InterPro" id="IPR010368">
    <property type="entry name" value="Com_YlbF"/>
</dbReference>
<comment type="caution">
    <text evidence="2">The sequence shown here is derived from an EMBL/GenBank/DDBJ whole genome shotgun (WGS) entry which is preliminary data.</text>
</comment>
<dbReference type="InterPro" id="IPR023378">
    <property type="entry name" value="YheA/YmcA-like_dom_sf"/>
</dbReference>
<dbReference type="Gene3D" id="1.20.1500.10">
    <property type="entry name" value="YheA/YmcA-like"/>
    <property type="match status" value="1"/>
</dbReference>
<protein>
    <submittedName>
        <fullName evidence="2">YlbF family regulator</fullName>
    </submittedName>
</protein>
<sequence>MDIIEMARELGRAIQKDERYIKMLAASAATEKSPELSTRMSRFSELRNELNREIVKDEKERDQDQINKLDEELRTLYEAITTAPEMVAYNQAKAELESALNFISQIVSGSANGQDPDLIEQQVSCSGSCSSCGGCH</sequence>
<dbReference type="Proteomes" id="UP000658131">
    <property type="component" value="Unassembled WGS sequence"/>
</dbReference>
<proteinExistence type="predicted"/>
<reference evidence="2 3" key="1">
    <citation type="submission" date="2020-08" db="EMBL/GenBank/DDBJ databases">
        <title>Genome public.</title>
        <authorList>
            <person name="Liu C."/>
            <person name="Sun Q."/>
        </authorList>
    </citation>
    <scope>NUCLEOTIDE SEQUENCE [LARGE SCALE GENOMIC DNA]</scope>
    <source>
        <strain evidence="2 3">BX1</strain>
    </source>
</reference>
<feature type="coiled-coil region" evidence="1">
    <location>
        <begin position="40"/>
        <end position="79"/>
    </location>
</feature>
<gene>
    <name evidence="2" type="ORF">H8717_07210</name>
</gene>
<evidence type="ECO:0000313" key="2">
    <source>
        <dbReference type="EMBL" id="MBC8576195.1"/>
    </source>
</evidence>
<dbReference type="Pfam" id="PF06133">
    <property type="entry name" value="Com_YlbF"/>
    <property type="match status" value="1"/>
</dbReference>